<protein>
    <submittedName>
        <fullName evidence="1">Uncharacterized protein</fullName>
    </submittedName>
</protein>
<dbReference type="RefSeq" id="WP_193912752.1">
    <property type="nucleotide sequence ID" value="NZ_JADEXS020000001.1"/>
</dbReference>
<evidence type="ECO:0000313" key="2">
    <source>
        <dbReference type="Proteomes" id="UP000622533"/>
    </source>
</evidence>
<accession>A0A8J7DBF7</accession>
<dbReference type="PROSITE" id="PS51318">
    <property type="entry name" value="TAT"/>
    <property type="match status" value="1"/>
</dbReference>
<dbReference type="InterPro" id="IPR006311">
    <property type="entry name" value="TAT_signal"/>
</dbReference>
<comment type="caution">
    <text evidence="1">The sequence shown here is derived from an EMBL/GenBank/DDBJ whole genome shotgun (WGS) entry which is preliminary data.</text>
</comment>
<reference evidence="1" key="1">
    <citation type="submission" date="2020-10" db="EMBL/GenBank/DDBJ databases">
        <authorList>
            <person name="Castelo-Branco R."/>
            <person name="Eusebio N."/>
            <person name="Adriana R."/>
            <person name="Vieira A."/>
            <person name="Brugerolle De Fraissinette N."/>
            <person name="Rezende De Castro R."/>
            <person name="Schneider M.P."/>
            <person name="Vasconcelos V."/>
            <person name="Leao P.N."/>
        </authorList>
    </citation>
    <scope>NUCLEOTIDE SEQUENCE</scope>
    <source>
        <strain evidence="1">LEGE 12446</strain>
    </source>
</reference>
<name>A0A8J7DBF7_DESMC</name>
<dbReference type="EMBL" id="JADEXS010000003">
    <property type="protein sequence ID" value="MBE9020985.1"/>
    <property type="molecule type" value="Genomic_DNA"/>
</dbReference>
<dbReference type="AlphaFoldDB" id="A0A8J7DBF7"/>
<keyword evidence="2" id="KW-1185">Reference proteome</keyword>
<gene>
    <name evidence="1" type="ORF">IQ276_00495</name>
</gene>
<sequence length="320" mass="34745">MRSLKRRQFGKLAAASLTSTVVAGLSSKALAQKTELNEGILYGVNLLSTSNTANREDNTPGVELSTVDLATGKILSKLNRLSLSVENPLSVPKRPRAFFFNDSNRITKAIVLKNGTVVISTVSSTRNGHFNHLIFTVGNASIPEFRGKKVLGFKKSNQTVESLLSLPNNQLLCLVGTEGVPPFSMRTLDFTTGQILARDDLALPELPPTHRFANLCQDPKGNIFATEIGSEGIPCLISMNLQEKAIVTGKLKIKRLTPLSFEGRPLSNDVKDLTFSASGQLYALAPDKTRKSNAVFKVDVKTGKMTLVRNLAAQKFTFSP</sequence>
<evidence type="ECO:0000313" key="1">
    <source>
        <dbReference type="EMBL" id="MBE9020985.1"/>
    </source>
</evidence>
<dbReference type="Proteomes" id="UP000622533">
    <property type="component" value="Unassembled WGS sequence"/>
</dbReference>
<dbReference type="SUPFAM" id="SSF63829">
    <property type="entry name" value="Calcium-dependent phosphotriesterase"/>
    <property type="match status" value="1"/>
</dbReference>
<organism evidence="1 2">
    <name type="scientific">Desmonostoc muscorum LEGE 12446</name>
    <dbReference type="NCBI Taxonomy" id="1828758"/>
    <lineage>
        <taxon>Bacteria</taxon>
        <taxon>Bacillati</taxon>
        <taxon>Cyanobacteriota</taxon>
        <taxon>Cyanophyceae</taxon>
        <taxon>Nostocales</taxon>
        <taxon>Nostocaceae</taxon>
        <taxon>Desmonostoc</taxon>
    </lineage>
</organism>
<proteinExistence type="predicted"/>